<comment type="caution">
    <text evidence="7">The sequence shown here is derived from an EMBL/GenBank/DDBJ whole genome shotgun (WGS) entry which is preliminary data.</text>
</comment>
<dbReference type="InterPro" id="IPR033764">
    <property type="entry name" value="Sdr_B"/>
</dbReference>
<feature type="compositionally biased region" description="Polar residues" evidence="4">
    <location>
        <begin position="845"/>
        <end position="858"/>
    </location>
</feature>
<evidence type="ECO:0000256" key="3">
    <source>
        <dbReference type="ARBA" id="ARBA00022729"/>
    </source>
</evidence>
<name>A0ABD3MEJ7_9STRA</name>
<keyword evidence="8" id="KW-1185">Reference proteome</keyword>
<gene>
    <name evidence="7" type="ORF">ACHAW5_011110</name>
</gene>
<feature type="domain" description="SD-repeat containing protein B" evidence="6">
    <location>
        <begin position="97"/>
        <end position="214"/>
    </location>
</feature>
<dbReference type="AlphaFoldDB" id="A0ABD3MEJ7"/>
<evidence type="ECO:0000256" key="4">
    <source>
        <dbReference type="SAM" id="MobiDB-lite"/>
    </source>
</evidence>
<dbReference type="Pfam" id="PF17210">
    <property type="entry name" value="SdrD_B"/>
    <property type="match status" value="1"/>
</dbReference>
<feature type="compositionally biased region" description="Polar residues" evidence="4">
    <location>
        <begin position="744"/>
        <end position="758"/>
    </location>
</feature>
<keyword evidence="2" id="KW-0964">Secreted</keyword>
<comment type="subcellular location">
    <subcellularLocation>
        <location evidence="1">Secreted</location>
    </subcellularLocation>
</comment>
<organism evidence="7 8">
    <name type="scientific">Stephanodiscus triporus</name>
    <dbReference type="NCBI Taxonomy" id="2934178"/>
    <lineage>
        <taxon>Eukaryota</taxon>
        <taxon>Sar</taxon>
        <taxon>Stramenopiles</taxon>
        <taxon>Ochrophyta</taxon>
        <taxon>Bacillariophyta</taxon>
        <taxon>Coscinodiscophyceae</taxon>
        <taxon>Thalassiosirophycidae</taxon>
        <taxon>Stephanodiscales</taxon>
        <taxon>Stephanodiscaceae</taxon>
        <taxon>Stephanodiscus</taxon>
    </lineage>
</organism>
<feature type="compositionally biased region" description="Low complexity" evidence="4">
    <location>
        <begin position="552"/>
        <end position="566"/>
    </location>
</feature>
<feature type="compositionally biased region" description="Acidic residues" evidence="4">
    <location>
        <begin position="567"/>
        <end position="584"/>
    </location>
</feature>
<feature type="compositionally biased region" description="Low complexity" evidence="4">
    <location>
        <begin position="774"/>
        <end position="785"/>
    </location>
</feature>
<evidence type="ECO:0000256" key="5">
    <source>
        <dbReference type="SAM" id="Phobius"/>
    </source>
</evidence>
<evidence type="ECO:0000313" key="8">
    <source>
        <dbReference type="Proteomes" id="UP001530315"/>
    </source>
</evidence>
<feature type="compositionally biased region" description="Basic residues" evidence="4">
    <location>
        <begin position="861"/>
        <end position="877"/>
    </location>
</feature>
<dbReference type="GO" id="GO:0005576">
    <property type="term" value="C:extracellular region"/>
    <property type="evidence" value="ECO:0007669"/>
    <property type="project" value="UniProtKB-SubCell"/>
</dbReference>
<proteinExistence type="predicted"/>
<accession>A0ABD3MEJ7</accession>
<keyword evidence="5" id="KW-0472">Membrane</keyword>
<feature type="compositionally biased region" description="Polar residues" evidence="4">
    <location>
        <begin position="967"/>
        <end position="982"/>
    </location>
</feature>
<sequence>MPGYYMVVVRPPGGYATSSFWSGGAPGGDVVVDANDDDDAAANNLDNDIDPETGSTACIMLTGEDAVIYRNIGMVPLADDGSDASDFIGGDEPPVTISGIVFRDVDDDGFFDAAAGNDEIGLSDVLVALFVCDDDDGGIELTSSRTAANGQYVFSDLDAGSYLVRFSPPGGYRISSVWSGTVNYADNHANPATSGTACQQYQAGEVANALDAGMSSISKTPTARPSSAPSTWSPSSAPVAAAAPGICNEDGSVGTTTNDAAGSNDKNVQGVNVAFEYAITSVNEAPIDSDQVAKFEDELNTRLACAYFYDDCLSCKVDKKDKAGRVRVRRTSSRARFMFNVNNSSLAGISAFPRDEPVCADDSQSDCSVMNGKFTAYFPDDMTPDAIGQESQQILVIVKNEMEKNDFDGMQVSYIAPLPTVSSAEKVSGSDVEGNGGISNGAMVGIVFALVIFPIALLAILVNLNKKKRNRESLNIRNAVPSGGGRLDSIQQLKQDYYESDSDSSGSSDDLSSVLSGETEEGDSATFSAPSGVSGDTFLSNVAQAPPRGTDEASTSSSSASSASTSSEDEDSTTEISYDDEYETSFDKLVPPRVDDHRDNLQTDDENSAIYKDRSVADEYDGREYSAGRIDEGGGDSMTNRGTRGRGRTRQEDNYTQGQDIEYIPQNYDSKHQSHNNDDYDDEVRSITSADPPGTSYRDLPQENSFDNSQGHFQAYESESNGRGDVNDPFDSVFNHRIQVLPHQSSVDGHHSFQSGNSDGYDGIDSFPQESWESRQSVRSSRSPRLQGQNTRGDPRYVDGGENVNNHDYIQDYIEDNYVDRDGHNYKQDNVSKPPFNDNYHQDSDGYNNGRNTSLQESKGSRRSVHSHRSSQSHGRNKLGDLRYVNDGESLNSQDIARNQDYIDDNYVDREGHNYKQNRPPTPPIDDNYQKDIEYYPQDDENYGDESNDISHDHDYIGDISTEENDSNAGSAATNPRSNKSPGASVGRRGSPNNERYGEDEGGITNLVKSLSDIQTRLASKGKPALPEAVLTQQELAVRTKPTKNPFDMYAHLAPK</sequence>
<dbReference type="Gene3D" id="2.60.40.10">
    <property type="entry name" value="Immunoglobulins"/>
    <property type="match status" value="1"/>
</dbReference>
<keyword evidence="5" id="KW-0812">Transmembrane</keyword>
<keyword evidence="3" id="KW-0732">Signal</keyword>
<evidence type="ECO:0000256" key="2">
    <source>
        <dbReference type="ARBA" id="ARBA00022525"/>
    </source>
</evidence>
<feature type="compositionally biased region" description="Basic and acidic residues" evidence="4">
    <location>
        <begin position="611"/>
        <end position="632"/>
    </location>
</feature>
<reference evidence="7 8" key="1">
    <citation type="submission" date="2024-10" db="EMBL/GenBank/DDBJ databases">
        <title>Updated reference genomes for cyclostephanoid diatoms.</title>
        <authorList>
            <person name="Roberts W.R."/>
            <person name="Alverson A.J."/>
        </authorList>
    </citation>
    <scope>NUCLEOTIDE SEQUENCE [LARGE SCALE GENOMIC DNA]</scope>
    <source>
        <strain evidence="7 8">AJA276-08</strain>
    </source>
</reference>
<feature type="region of interest" description="Disordered" evidence="4">
    <location>
        <begin position="496"/>
        <end position="731"/>
    </location>
</feature>
<feature type="compositionally biased region" description="Low complexity" evidence="4">
    <location>
        <begin position="503"/>
        <end position="517"/>
    </location>
</feature>
<dbReference type="InterPro" id="IPR013783">
    <property type="entry name" value="Ig-like_fold"/>
</dbReference>
<evidence type="ECO:0000256" key="1">
    <source>
        <dbReference type="ARBA" id="ARBA00004613"/>
    </source>
</evidence>
<feature type="region of interest" description="Disordered" evidence="4">
    <location>
        <begin position="937"/>
        <end position="1003"/>
    </location>
</feature>
<feature type="region of interest" description="Disordered" evidence="4">
    <location>
        <begin position="911"/>
        <end position="930"/>
    </location>
</feature>
<feature type="region of interest" description="Disordered" evidence="4">
    <location>
        <begin position="744"/>
        <end position="805"/>
    </location>
</feature>
<keyword evidence="5" id="KW-1133">Transmembrane helix</keyword>
<feature type="transmembrane region" description="Helical" evidence="5">
    <location>
        <begin position="442"/>
        <end position="464"/>
    </location>
</feature>
<dbReference type="EMBL" id="JALLAZ020001830">
    <property type="protein sequence ID" value="KAL3762369.1"/>
    <property type="molecule type" value="Genomic_DNA"/>
</dbReference>
<dbReference type="Proteomes" id="UP001530315">
    <property type="component" value="Unassembled WGS sequence"/>
</dbReference>
<protein>
    <recommendedName>
        <fullName evidence="6">SD-repeat containing protein B domain-containing protein</fullName>
    </recommendedName>
</protein>
<evidence type="ECO:0000313" key="7">
    <source>
        <dbReference type="EMBL" id="KAL3762369.1"/>
    </source>
</evidence>
<feature type="compositionally biased region" description="Basic and acidic residues" evidence="4">
    <location>
        <begin position="669"/>
        <end position="678"/>
    </location>
</feature>
<dbReference type="SUPFAM" id="SSF117074">
    <property type="entry name" value="Hypothetical protein PA1324"/>
    <property type="match status" value="1"/>
</dbReference>
<feature type="region of interest" description="Disordered" evidence="4">
    <location>
        <begin position="820"/>
        <end position="885"/>
    </location>
</feature>
<feature type="compositionally biased region" description="Polar residues" evidence="4">
    <location>
        <begin position="702"/>
        <end position="719"/>
    </location>
</feature>
<evidence type="ECO:0000259" key="6">
    <source>
        <dbReference type="Pfam" id="PF17210"/>
    </source>
</evidence>
<feature type="compositionally biased region" description="Acidic residues" evidence="4">
    <location>
        <begin position="937"/>
        <end position="948"/>
    </location>
</feature>